<dbReference type="AlphaFoldDB" id="A0A0K2THK6"/>
<organism evidence="2">
    <name type="scientific">Lepeophtheirus salmonis</name>
    <name type="common">Salmon louse</name>
    <name type="synonym">Caligus salmonis</name>
    <dbReference type="NCBI Taxonomy" id="72036"/>
    <lineage>
        <taxon>Eukaryota</taxon>
        <taxon>Metazoa</taxon>
        <taxon>Ecdysozoa</taxon>
        <taxon>Arthropoda</taxon>
        <taxon>Crustacea</taxon>
        <taxon>Multicrustacea</taxon>
        <taxon>Hexanauplia</taxon>
        <taxon>Copepoda</taxon>
        <taxon>Siphonostomatoida</taxon>
        <taxon>Caligidae</taxon>
        <taxon>Lepeophtheirus</taxon>
    </lineage>
</organism>
<feature type="coiled-coil region" evidence="1">
    <location>
        <begin position="150"/>
        <end position="184"/>
    </location>
</feature>
<dbReference type="EMBL" id="HACA01007736">
    <property type="protein sequence ID" value="CDW25097.1"/>
    <property type="molecule type" value="Transcribed_RNA"/>
</dbReference>
<reference evidence="2" key="1">
    <citation type="submission" date="2014-05" db="EMBL/GenBank/DDBJ databases">
        <authorList>
            <person name="Chronopoulou M."/>
        </authorList>
    </citation>
    <scope>NUCLEOTIDE SEQUENCE</scope>
    <source>
        <tissue evidence="2">Whole organism</tissue>
    </source>
</reference>
<name>A0A0K2THK6_LEPSM</name>
<dbReference type="OrthoDB" id="10622685at2759"/>
<protein>
    <submittedName>
        <fullName evidence="2">Uncharacterized protein</fullName>
    </submittedName>
</protein>
<sequence length="289" mass="33074">MLQKATIRFGFPILNDIGRRLCSQFPGIQGVDNNFIARPSLGVIASFVYNGTTIPLDLPGLDMKQFFNGAEYAIGRTTEVLAAENLEDSSDMFGKEIYDKLKSRMTELNDETREKLLVKSEDIFFSWIEGVQNVEKASQIKFVALSFPGYAEMKQNMKERTKIEEEMKKEISELVSQKENIEVIRPKLTNSKIKDINNKRAQMYDSGQIIVTNTTFSRDSDNSSWTLKDFSMKESQSVHTPLGSFLWKFRLKVAIETKRDFLVFLRWDYFTNFLILLATAVSLCMAPSS</sequence>
<keyword evidence="1" id="KW-0175">Coiled coil</keyword>
<accession>A0A0K2THK6</accession>
<evidence type="ECO:0000256" key="1">
    <source>
        <dbReference type="SAM" id="Coils"/>
    </source>
</evidence>
<evidence type="ECO:0000313" key="2">
    <source>
        <dbReference type="EMBL" id="CDW25097.1"/>
    </source>
</evidence>
<proteinExistence type="predicted"/>